<protein>
    <submittedName>
        <fullName evidence="2">Uncharacterized protein</fullName>
    </submittedName>
</protein>
<accession>A0A7S6SVY3</accession>
<reference evidence="2" key="1">
    <citation type="submission" date="2019-02" db="EMBL/GenBank/DDBJ databases">
        <authorList>
            <person name="Bachy C."/>
            <person name="Yung C.-M."/>
            <person name="Roux S."/>
            <person name="Sullivan M.B."/>
            <person name="Worden A.Z."/>
        </authorList>
    </citation>
    <scope>NUCLEOTIDE SEQUENCE</scope>
    <source>
        <strain evidence="2">BII-V1</strain>
    </source>
</reference>
<dbReference type="EMBL" id="MK522034">
    <property type="protein sequence ID" value="QOR60122.1"/>
    <property type="molecule type" value="Genomic_DNA"/>
</dbReference>
<name>A0A7S6SVY3_9PHYC</name>
<keyword evidence="1" id="KW-0812">Transmembrane</keyword>
<feature type="transmembrane region" description="Helical" evidence="1">
    <location>
        <begin position="62"/>
        <end position="82"/>
    </location>
</feature>
<evidence type="ECO:0000256" key="1">
    <source>
        <dbReference type="SAM" id="Phobius"/>
    </source>
</evidence>
<organism evidence="2">
    <name type="scientific">Bathycoccus sp. RCC716 virus 1</name>
    <dbReference type="NCBI Taxonomy" id="2530038"/>
    <lineage>
        <taxon>Viruses</taxon>
        <taxon>Varidnaviria</taxon>
        <taxon>Bamfordvirae</taxon>
        <taxon>Nucleocytoviricota</taxon>
        <taxon>Megaviricetes</taxon>
        <taxon>Algavirales</taxon>
        <taxon>Phycodnaviridae</taxon>
        <taxon>Prasinovirus</taxon>
    </lineage>
</organism>
<keyword evidence="1" id="KW-1133">Transmembrane helix</keyword>
<keyword evidence="1" id="KW-0472">Membrane</keyword>
<feature type="transmembrane region" description="Helical" evidence="1">
    <location>
        <begin position="32"/>
        <end position="50"/>
    </location>
</feature>
<sequence length="133" mass="14720">MQSFGDLMKAYLLLNTLLASSSAPLLLNDKWINMFILMIVTPLVITILPRGGNLIGRLAIDAPFLIIATSLGMGMVAGVSQINKRFEKDFRDYGKTTKSTGTVLGLRAVGLLFGFLISYLIFGKRMYRHYNAI</sequence>
<evidence type="ECO:0000313" key="2">
    <source>
        <dbReference type="EMBL" id="QOR60122.1"/>
    </source>
</evidence>
<proteinExistence type="predicted"/>
<feature type="transmembrane region" description="Helical" evidence="1">
    <location>
        <begin position="102"/>
        <end position="122"/>
    </location>
</feature>